<feature type="coiled-coil region" evidence="16">
    <location>
        <begin position="58"/>
        <end position="96"/>
    </location>
</feature>
<feature type="transmembrane region" description="Helical" evidence="14">
    <location>
        <begin position="25"/>
        <end position="44"/>
    </location>
</feature>
<keyword evidence="4 14" id="KW-1003">Cell membrane</keyword>
<reference evidence="17" key="1">
    <citation type="journal article" date="2014" name="Int. J. Syst. Evol. Microbiol.">
        <title>Complete genome sequence of Corynebacterium casei LMG S-19264T (=DSM 44701T), isolated from a smear-ripened cheese.</title>
        <authorList>
            <consortium name="US DOE Joint Genome Institute (JGI-PGF)"/>
            <person name="Walter F."/>
            <person name="Albersmeier A."/>
            <person name="Kalinowski J."/>
            <person name="Ruckert C."/>
        </authorList>
    </citation>
    <scope>NUCLEOTIDE SEQUENCE</scope>
    <source>
        <strain evidence="17">CCM 8606</strain>
    </source>
</reference>
<dbReference type="RefSeq" id="WP_188355648.1">
    <property type="nucleotide sequence ID" value="NZ_BMDH01000005.1"/>
</dbReference>
<evidence type="ECO:0000256" key="11">
    <source>
        <dbReference type="ARBA" id="ARBA00023310"/>
    </source>
</evidence>
<dbReference type="EMBL" id="BMDH01000005">
    <property type="protein sequence ID" value="GGI15221.1"/>
    <property type="molecule type" value="Genomic_DNA"/>
</dbReference>
<comment type="function">
    <text evidence="14">Component of the F(0) channel, it forms part of the peripheral stalk, linking F(1) to F(0).</text>
</comment>
<evidence type="ECO:0000256" key="4">
    <source>
        <dbReference type="ARBA" id="ARBA00022475"/>
    </source>
</evidence>
<dbReference type="NCBIfam" id="TIGR01144">
    <property type="entry name" value="ATP_synt_b"/>
    <property type="match status" value="1"/>
</dbReference>
<dbReference type="HAMAP" id="MF_01398">
    <property type="entry name" value="ATP_synth_b_bprime"/>
    <property type="match status" value="1"/>
</dbReference>
<dbReference type="PANTHER" id="PTHR33445:SF1">
    <property type="entry name" value="ATP SYNTHASE SUBUNIT B"/>
    <property type="match status" value="1"/>
</dbReference>
<dbReference type="InterPro" id="IPR028987">
    <property type="entry name" value="ATP_synth_B-like_membr_sf"/>
</dbReference>
<keyword evidence="7 14" id="KW-0375">Hydrogen ion transport</keyword>
<evidence type="ECO:0000256" key="9">
    <source>
        <dbReference type="ARBA" id="ARBA00023065"/>
    </source>
</evidence>
<evidence type="ECO:0000256" key="5">
    <source>
        <dbReference type="ARBA" id="ARBA00022547"/>
    </source>
</evidence>
<dbReference type="InterPro" id="IPR002146">
    <property type="entry name" value="ATP_synth_b/b'su_bac/chlpt"/>
</dbReference>
<keyword evidence="5 14" id="KW-0138">CF(0)</keyword>
<dbReference type="Proteomes" id="UP000619536">
    <property type="component" value="Unassembled WGS sequence"/>
</dbReference>
<evidence type="ECO:0000256" key="15">
    <source>
        <dbReference type="RuleBase" id="RU003848"/>
    </source>
</evidence>
<dbReference type="AlphaFoldDB" id="A0A8J3ARE2"/>
<keyword evidence="16" id="KW-0175">Coiled coil</keyword>
<keyword evidence="3 14" id="KW-0813">Transport</keyword>
<evidence type="ECO:0000256" key="12">
    <source>
        <dbReference type="ARBA" id="ARBA00025198"/>
    </source>
</evidence>
<comment type="caution">
    <text evidence="17">The sequence shown here is derived from an EMBL/GenBank/DDBJ whole genome shotgun (WGS) entry which is preliminary data.</text>
</comment>
<evidence type="ECO:0000256" key="16">
    <source>
        <dbReference type="SAM" id="Coils"/>
    </source>
</evidence>
<keyword evidence="9 14" id="KW-0406">Ion transport</keyword>
<dbReference type="GO" id="GO:0045259">
    <property type="term" value="C:proton-transporting ATP synthase complex"/>
    <property type="evidence" value="ECO:0007669"/>
    <property type="project" value="UniProtKB-KW"/>
</dbReference>
<dbReference type="InterPro" id="IPR050059">
    <property type="entry name" value="ATP_synthase_B_chain"/>
</dbReference>
<evidence type="ECO:0000256" key="8">
    <source>
        <dbReference type="ARBA" id="ARBA00022989"/>
    </source>
</evidence>
<keyword evidence="8 14" id="KW-1133">Transmembrane helix</keyword>
<organism evidence="17 18">
    <name type="scientific">Galliscardovia ingluviei</name>
    <dbReference type="NCBI Taxonomy" id="1769422"/>
    <lineage>
        <taxon>Bacteria</taxon>
        <taxon>Bacillati</taxon>
        <taxon>Actinomycetota</taxon>
        <taxon>Actinomycetes</taxon>
        <taxon>Bifidobacteriales</taxon>
        <taxon>Bifidobacteriaceae</taxon>
        <taxon>Galliscardovia</taxon>
    </lineage>
</organism>
<keyword evidence="10 14" id="KW-0472">Membrane</keyword>
<sequence>MSDVAVLAEEQKDGVALFLPEPYDIVWSLIVLLIIAFFFYRYFMPKFQAIFDERASRIEGGMAKAEQAQLEAEAAKKKYEDQLDNAKIEAAKIRDDARNEASRIVADARTKAEADAAQIAANAQQAIASQKQQAMVSLKGDVGALATALAGKILGAQLADNQVQSHMLDSMIEDIESESASKEK</sequence>
<comment type="similarity">
    <text evidence="2 14 15">Belongs to the ATPase B chain family.</text>
</comment>
<evidence type="ECO:0000256" key="2">
    <source>
        <dbReference type="ARBA" id="ARBA00005513"/>
    </source>
</evidence>
<gene>
    <name evidence="14 17" type="primary">atpF</name>
    <name evidence="17" type="ORF">GCM10007377_14820</name>
</gene>
<evidence type="ECO:0000256" key="14">
    <source>
        <dbReference type="HAMAP-Rule" id="MF_01398"/>
    </source>
</evidence>
<dbReference type="GO" id="GO:0005886">
    <property type="term" value="C:plasma membrane"/>
    <property type="evidence" value="ECO:0007669"/>
    <property type="project" value="UniProtKB-SubCell"/>
</dbReference>
<comment type="function">
    <text evidence="12 14">F(1)F(0) ATP synthase produces ATP from ADP in the presence of a proton or sodium gradient. F-type ATPases consist of two structural domains, F(1) containing the extramembraneous catalytic core and F(0) containing the membrane proton channel, linked together by a central stalk and a peripheral stalk. During catalysis, ATP synthesis in the catalytic domain of F(1) is coupled via a rotary mechanism of the central stalk subunits to proton translocation.</text>
</comment>
<comment type="subunit">
    <text evidence="13 14">F-type ATPases have 2 components, F(1) - the catalytic core - and F(0) - the membrane proton channel. F(1) has five subunits: alpha(3), beta(3), gamma(1), delta(1), epsilon(1). F(0) has three main subunits: a(1), b(2) and c(10-14). The alpha and beta chains form an alternating ring which encloses part of the gamma chain. F(1) is attached to F(0) by a central stalk formed by the gamma and epsilon chains, while a peripheral stalk is formed by the delta and b chains.</text>
</comment>
<dbReference type="NCBIfam" id="NF004412">
    <property type="entry name" value="PRK05759.1-3"/>
    <property type="match status" value="1"/>
</dbReference>
<dbReference type="Gene3D" id="1.20.5.620">
    <property type="entry name" value="F1F0 ATP synthase subunit B, membrane domain"/>
    <property type="match status" value="1"/>
</dbReference>
<evidence type="ECO:0000313" key="17">
    <source>
        <dbReference type="EMBL" id="GGI15221.1"/>
    </source>
</evidence>
<evidence type="ECO:0000256" key="13">
    <source>
        <dbReference type="ARBA" id="ARBA00025830"/>
    </source>
</evidence>
<evidence type="ECO:0000256" key="1">
    <source>
        <dbReference type="ARBA" id="ARBA00004162"/>
    </source>
</evidence>
<evidence type="ECO:0000313" key="18">
    <source>
        <dbReference type="Proteomes" id="UP000619536"/>
    </source>
</evidence>
<dbReference type="Pfam" id="PF00430">
    <property type="entry name" value="ATP-synt_B"/>
    <property type="match status" value="1"/>
</dbReference>
<keyword evidence="18" id="KW-1185">Reference proteome</keyword>
<keyword evidence="6 14" id="KW-0812">Transmembrane</keyword>
<name>A0A8J3ARE2_9BIFI</name>
<reference evidence="17" key="2">
    <citation type="submission" date="2020-09" db="EMBL/GenBank/DDBJ databases">
        <authorList>
            <person name="Sun Q."/>
            <person name="Sedlacek I."/>
        </authorList>
    </citation>
    <scope>NUCLEOTIDE SEQUENCE</scope>
    <source>
        <strain evidence="17">CCM 8606</strain>
    </source>
</reference>
<keyword evidence="11 14" id="KW-0066">ATP synthesis</keyword>
<dbReference type="InterPro" id="IPR005864">
    <property type="entry name" value="ATP_synth_F0_bsu_bac"/>
</dbReference>
<dbReference type="SUPFAM" id="SSF81573">
    <property type="entry name" value="F1F0 ATP synthase subunit B, membrane domain"/>
    <property type="match status" value="1"/>
</dbReference>
<accession>A0A8J3ARE2</accession>
<dbReference type="GO" id="GO:0046961">
    <property type="term" value="F:proton-transporting ATPase activity, rotational mechanism"/>
    <property type="evidence" value="ECO:0007669"/>
    <property type="project" value="TreeGrafter"/>
</dbReference>
<evidence type="ECO:0000256" key="7">
    <source>
        <dbReference type="ARBA" id="ARBA00022781"/>
    </source>
</evidence>
<comment type="subcellular location">
    <subcellularLocation>
        <location evidence="1 14">Cell membrane</location>
        <topology evidence="1 14">Single-pass membrane protein</topology>
    </subcellularLocation>
</comment>
<proteinExistence type="inferred from homology"/>
<dbReference type="PANTHER" id="PTHR33445">
    <property type="entry name" value="ATP SYNTHASE SUBUNIT B', CHLOROPLASTIC"/>
    <property type="match status" value="1"/>
</dbReference>
<protein>
    <recommendedName>
        <fullName evidence="14">ATP synthase subunit b</fullName>
    </recommendedName>
    <alternativeName>
        <fullName evidence="14">ATP synthase F(0) sector subunit b</fullName>
    </alternativeName>
    <alternativeName>
        <fullName evidence="14">ATPase subunit I</fullName>
    </alternativeName>
    <alternativeName>
        <fullName evidence="14">F-type ATPase subunit b</fullName>
        <shortName evidence="14">F-ATPase subunit b</shortName>
    </alternativeName>
</protein>
<evidence type="ECO:0000256" key="6">
    <source>
        <dbReference type="ARBA" id="ARBA00022692"/>
    </source>
</evidence>
<dbReference type="GO" id="GO:0046933">
    <property type="term" value="F:proton-transporting ATP synthase activity, rotational mechanism"/>
    <property type="evidence" value="ECO:0007669"/>
    <property type="project" value="UniProtKB-UniRule"/>
</dbReference>
<dbReference type="CDD" id="cd06503">
    <property type="entry name" value="ATP-synt_Fo_b"/>
    <property type="match status" value="1"/>
</dbReference>
<evidence type="ECO:0000256" key="3">
    <source>
        <dbReference type="ARBA" id="ARBA00022448"/>
    </source>
</evidence>
<evidence type="ECO:0000256" key="10">
    <source>
        <dbReference type="ARBA" id="ARBA00023136"/>
    </source>
</evidence>